<accession>A0ACC1L3R6</accession>
<name>A0ACC1L3R6_9FUNG</name>
<reference evidence="1" key="1">
    <citation type="submission" date="2022-07" db="EMBL/GenBank/DDBJ databases">
        <title>Phylogenomic reconstructions and comparative analyses of Kickxellomycotina fungi.</title>
        <authorList>
            <person name="Reynolds N.K."/>
            <person name="Stajich J.E."/>
            <person name="Barry K."/>
            <person name="Grigoriev I.V."/>
            <person name="Crous P."/>
            <person name="Smith M.E."/>
        </authorList>
    </citation>
    <scope>NUCLEOTIDE SEQUENCE</scope>
    <source>
        <strain evidence="1">BCRC 34780</strain>
    </source>
</reference>
<dbReference type="EMBL" id="JANBUN010000910">
    <property type="protein sequence ID" value="KAJ2800645.1"/>
    <property type="molecule type" value="Genomic_DNA"/>
</dbReference>
<evidence type="ECO:0000313" key="1">
    <source>
        <dbReference type="EMBL" id="KAJ2800645.1"/>
    </source>
</evidence>
<comment type="caution">
    <text evidence="1">The sequence shown here is derived from an EMBL/GenBank/DDBJ whole genome shotgun (WGS) entry which is preliminary data.</text>
</comment>
<dbReference type="Proteomes" id="UP001140087">
    <property type="component" value="Unassembled WGS sequence"/>
</dbReference>
<protein>
    <submittedName>
        <fullName evidence="1">Uncharacterized protein</fullName>
    </submittedName>
</protein>
<feature type="non-terminal residue" evidence="1">
    <location>
        <position position="1254"/>
    </location>
</feature>
<keyword evidence="2" id="KW-1185">Reference proteome</keyword>
<evidence type="ECO:0000313" key="2">
    <source>
        <dbReference type="Proteomes" id="UP001140087"/>
    </source>
</evidence>
<gene>
    <name evidence="1" type="ORF">H4R21_003093</name>
</gene>
<organism evidence="1 2">
    <name type="scientific">Coemansia helicoidea</name>
    <dbReference type="NCBI Taxonomy" id="1286919"/>
    <lineage>
        <taxon>Eukaryota</taxon>
        <taxon>Fungi</taxon>
        <taxon>Fungi incertae sedis</taxon>
        <taxon>Zoopagomycota</taxon>
        <taxon>Kickxellomycotina</taxon>
        <taxon>Kickxellomycetes</taxon>
        <taxon>Kickxellales</taxon>
        <taxon>Kickxellaceae</taxon>
        <taxon>Coemansia</taxon>
    </lineage>
</organism>
<proteinExistence type="predicted"/>
<sequence length="1254" mass="130981">MDGTEAERLAARAAEDAGWRIRWPRLRMMSHSPDLASDPAPAAPQQQPQQPQAQQQPTTWAQVRRFVSEITEVFGSTAAVSAGEPLLSLDTIADHVDSPTGRETNDGRRVRSFIGAAALAAAAEKEVAVATQGQPMRSRVAAWARVHPLAVLVAAWTVLMATDWIVASAVAPQTLAVLTARPWVPLAARGGWCFGIPGMAWRAVRGDAWVDGAVWRAQLLAVDAAAALARPYALHWLCLAAVSARIVRRCSRMGARALVLCALYFAASDAALWAAFGPPAASHALDSSAPALPLSILSPHPHPLPPPAAAAAEKEADAARWRALRERPWVSSYGPSGRHRQLPDGGAGSRALPALATLAVHASALARARRLGRAAAWQCAALLGLGIIVRGSAGCAAQWAAGAGRAACVAGAGARAGLLPIHALSTFGLLALREVAFVVHSMRAWYATTICDRRRGPAMVGARLPPGSAITVTSALAPVSAPRGRPGPADAGEAPQRALTLSQVAGLVRAPYAHRVCFLCLSGFCERCLLSMNIWPTAHADPVPANGAPATAAGRPDTPGDTSPVAAHSPPAAAPAAAHPRRRGGRARHGKTASVTRHPAPGDAGGLLPLGESLLTLGLLGPEAGPAAGPAARRGKTVEAWVASSVAHCPCRAVHGVGPSSFVSRAAKVEYMQQARADGEPSAFAAPRGTLVPLAQYVAELRSLGLVRPVDPASVVFSDEDPASSVLPLIFGRFTVPANPHAVSAANALLASSATSYAQLLAHAPRHGHVPGSAPFLGHPAAAADPRSGAVARSRILARTTPLSLARAPAAASFRLCVEHICAGEGAVLLHVIVTPALAQLLLTHPHTSPSAAVCVPASLAGVMASRASPGGPGQPAQPAQQGIAAATSRVADADPFLDHVRVQLPRADVVVRVNGQRWADADVGWALNETVRVRGLAVDCEHRVSLAVCGMRSEELAVVLPSAQAAVSQARLAKKRAREDALAELDDIHRQHAAAQQLLKRARRDAPKQIHHCHAELDALRRAAARAVQTEARFRHRHAQLQDSLAEARADLALLRTQREEALEHRRGGDDDSSRADSASSADESASPSPAGQPMLSPSAFDVLSRLGDANGADSTAGSAAKTAPDQAAAAVLRRAEQQARETRDTLEDSLQELKRERARWLDRLAADTQQLQPLQRALEPARRDLADATKRLAAGKIAAAKLRRQMSDLDRQLVDLEAADSADAAATAEAAQAQLIRRVAALREALRTESAG</sequence>